<accession>A0A9Q0MPR9</accession>
<feature type="coiled-coil region" evidence="6">
    <location>
        <begin position="24"/>
        <end position="114"/>
    </location>
</feature>
<feature type="compositionally biased region" description="Polar residues" evidence="7">
    <location>
        <begin position="496"/>
        <end position="509"/>
    </location>
</feature>
<organism evidence="9 10">
    <name type="scientific">Pseudolycoriella hygida</name>
    <dbReference type="NCBI Taxonomy" id="35572"/>
    <lineage>
        <taxon>Eukaryota</taxon>
        <taxon>Metazoa</taxon>
        <taxon>Ecdysozoa</taxon>
        <taxon>Arthropoda</taxon>
        <taxon>Hexapoda</taxon>
        <taxon>Insecta</taxon>
        <taxon>Pterygota</taxon>
        <taxon>Neoptera</taxon>
        <taxon>Endopterygota</taxon>
        <taxon>Diptera</taxon>
        <taxon>Nematocera</taxon>
        <taxon>Sciaroidea</taxon>
        <taxon>Sciaridae</taxon>
        <taxon>Pseudolycoriella</taxon>
    </lineage>
</organism>
<keyword evidence="4 6" id="KW-0175">Coiled coil</keyword>
<dbReference type="PANTHER" id="PTHR44981">
    <property type="entry name" value="PERICENTRIN-LIKE PROTEIN, ISOFORM F"/>
    <property type="match status" value="1"/>
</dbReference>
<dbReference type="Pfam" id="PF10495">
    <property type="entry name" value="PACT_coil_coil"/>
    <property type="match status" value="1"/>
</dbReference>
<feature type="domain" description="Pericentrin/AKAP-450 centrosomal targeting" evidence="8">
    <location>
        <begin position="1221"/>
        <end position="1290"/>
    </location>
</feature>
<keyword evidence="10" id="KW-1185">Reference proteome</keyword>
<evidence type="ECO:0000256" key="1">
    <source>
        <dbReference type="ARBA" id="ARBA00004300"/>
    </source>
</evidence>
<feature type="coiled-coil region" evidence="6">
    <location>
        <begin position="876"/>
        <end position="956"/>
    </location>
</feature>
<comment type="caution">
    <text evidence="9">The sequence shown here is derived from an EMBL/GenBank/DDBJ whole genome shotgun (WGS) entry which is preliminary data.</text>
</comment>
<feature type="coiled-coil region" evidence="6">
    <location>
        <begin position="231"/>
        <end position="412"/>
    </location>
</feature>
<evidence type="ECO:0000256" key="7">
    <source>
        <dbReference type="SAM" id="MobiDB-lite"/>
    </source>
</evidence>
<evidence type="ECO:0000313" key="9">
    <source>
        <dbReference type="EMBL" id="KAJ6633682.1"/>
    </source>
</evidence>
<name>A0A9Q0MPR9_9DIPT</name>
<dbReference type="PANTHER" id="PTHR44981:SF2">
    <property type="entry name" value="PERICENTRIN-LIKE PROTEIN, ISOFORM F"/>
    <property type="match status" value="1"/>
</dbReference>
<dbReference type="Proteomes" id="UP001151699">
    <property type="component" value="Unassembled WGS sequence"/>
</dbReference>
<keyword evidence="2" id="KW-0963">Cytoplasm</keyword>
<dbReference type="InterPro" id="IPR028745">
    <property type="entry name" value="AKAP9/Pericentrin"/>
</dbReference>
<evidence type="ECO:0000256" key="3">
    <source>
        <dbReference type="ARBA" id="ARBA00022553"/>
    </source>
</evidence>
<evidence type="ECO:0000256" key="6">
    <source>
        <dbReference type="SAM" id="Coils"/>
    </source>
</evidence>
<dbReference type="InterPro" id="IPR019528">
    <property type="entry name" value="PACT_domain"/>
</dbReference>
<evidence type="ECO:0000256" key="4">
    <source>
        <dbReference type="ARBA" id="ARBA00023054"/>
    </source>
</evidence>
<evidence type="ECO:0000256" key="2">
    <source>
        <dbReference type="ARBA" id="ARBA00022490"/>
    </source>
</evidence>
<feature type="region of interest" description="Disordered" evidence="7">
    <location>
        <begin position="1313"/>
        <end position="1353"/>
    </location>
</feature>
<sequence>DRLNAQIRDKEKEIQTYSLVVKEVEAMEQQIKEMTLSISDYEDKKQQLENDLKASIDKIFVLREIIAELENQVETKSAKENVLTEKIKSLENYANAQTHTNESLHDEMESLKNEMVTNYLEKIANLEEQLRHARPSAEQSMLVEQISSQLKEIEISLDRKTKNLESLHSEIYSASCSSPSEDVSVKGMISATNSPIDTPRTPRSLPVDDVQRILEKLIKHNRAEEAAVKRIRDLEMQIGSIRNSYLDLQQERDNLQEKMTEQILRISTLQSRLDEQRHRAEELHRKGTSDLNIKVYDLQSKLNNVEEKLVAREKQIATLKDHLEQSKVIIDRLEADLAKGGDDERIGKLEMELQAKADENKKLKEKISNEMINKLALPDLMETMLADKDEEIDHLKEVLAEKQRDLQVYLNLNLDDQQLENLQKYCKETADGKTSARTMSDVVSITEYVEPDVVRKTGDPSGQLESTPFFAGQSSTSFNIRDDLIPSPKPRKLNFSDDSSSASRPNQTVFGPDESSLPSKIDEAKVDKLQEEIAKLKGKLAAVPILEDEVESLKMSLESVTNEKSLLRDELKAKTNDASNLNLDLQAKNKLLSELVAEKKQLQAEFDEIKFKLNKLGNLQMEIDNLNEMLKERDSYIAGLNEKLDQKGRQCEELLCRIDKLKTTSVLNEQLMEQIDVYGQQIQSLSKTISHKNELLTKSDKDLLNYSENENRYLEKIKALEEQVLVLNTDQNLLKKELEATRSDLYEKMIDYDHNKMELKQREEKIEELKDILSDSKSPRSVEDMRIQIRREQEKNEKLQSEIDRLKVMFSRQEHSGSPKPLSLDEIAECVEKELNYSAQLDDNILKAIESDEINSDDDNLERLQQGSSDDVSYELNELKKNYDVERNNCLTLQRLLENEKKNSEAIQQQDAEIIDTMRLRLQAALEQETELQKILDNERAKCERLTAQLLVYQRTMSRENSFILKSPPESPRRIQRNDVEAELATRLQSEIKLLTAQNDRERERVNDMERVLEREKHRFEKELQDRKEYGEQMKREMDRVLKEKEQLASELEHAQERLILSSREIESLEQRLAHLQEVESRRAALRGKERQESTQNAVDVHELKAKLSAVEKERNSLIDKVAILRGDITRSAQREAQLTDALVKEQSGDGAVPKQFLQKLNSMNSLIVDNTKENRQMGETLQILTEERRQLQQRVADLELRNRAFNREELEERAQHLFGKYLRVESFRKALVHQKRYLVLVLQTYQENEAKAMNMLHGQYTAKKKPRTLKAVALVIVAIERMKFIVRRWHTGKRLATKAVFTNTIPRRSASATMSFNNWSRPDHLQSPPSRDTRQSFPTISRSPMMSPMRPLQSPNIIAECSERLERHSSKNQWH</sequence>
<dbReference type="EMBL" id="WJQU01001791">
    <property type="protein sequence ID" value="KAJ6633682.1"/>
    <property type="molecule type" value="Genomic_DNA"/>
</dbReference>
<evidence type="ECO:0000259" key="8">
    <source>
        <dbReference type="Pfam" id="PF10495"/>
    </source>
</evidence>
<protein>
    <submittedName>
        <fullName evidence="9">Pericentrin</fullName>
    </submittedName>
</protein>
<dbReference type="OrthoDB" id="2020852at2759"/>
<gene>
    <name evidence="9" type="primary">PCNT</name>
    <name evidence="9" type="ORF">Bhyg_16786</name>
</gene>
<feature type="coiled-coil region" evidence="6">
    <location>
        <begin position="519"/>
        <end position="809"/>
    </location>
</feature>
<feature type="compositionally biased region" description="Polar residues" evidence="7">
    <location>
        <begin position="1328"/>
        <end position="1345"/>
    </location>
</feature>
<dbReference type="GO" id="GO:0007165">
    <property type="term" value="P:signal transduction"/>
    <property type="evidence" value="ECO:0007669"/>
    <property type="project" value="InterPro"/>
</dbReference>
<dbReference type="GO" id="GO:0060090">
    <property type="term" value="F:molecular adaptor activity"/>
    <property type="evidence" value="ECO:0007669"/>
    <property type="project" value="InterPro"/>
</dbReference>
<feature type="region of interest" description="Disordered" evidence="7">
    <location>
        <begin position="457"/>
        <end position="518"/>
    </location>
</feature>
<feature type="coiled-coil region" evidence="6">
    <location>
        <begin position="143"/>
        <end position="170"/>
    </location>
</feature>
<reference evidence="9" key="1">
    <citation type="submission" date="2022-07" db="EMBL/GenBank/DDBJ databases">
        <authorList>
            <person name="Trinca V."/>
            <person name="Uliana J.V.C."/>
            <person name="Torres T.T."/>
            <person name="Ward R.J."/>
            <person name="Monesi N."/>
        </authorList>
    </citation>
    <scope>NUCLEOTIDE SEQUENCE</scope>
    <source>
        <strain evidence="9">HSMRA1968</strain>
        <tissue evidence="9">Whole embryos</tissue>
    </source>
</reference>
<dbReference type="GO" id="GO:0005813">
    <property type="term" value="C:centrosome"/>
    <property type="evidence" value="ECO:0007669"/>
    <property type="project" value="UniProtKB-SubCell"/>
</dbReference>
<evidence type="ECO:0000313" key="10">
    <source>
        <dbReference type="Proteomes" id="UP001151699"/>
    </source>
</evidence>
<evidence type="ECO:0000256" key="5">
    <source>
        <dbReference type="ARBA" id="ARBA00023212"/>
    </source>
</evidence>
<feature type="coiled-coil region" evidence="6">
    <location>
        <begin position="1175"/>
        <end position="1209"/>
    </location>
</feature>
<proteinExistence type="predicted"/>
<keyword evidence="3" id="KW-0597">Phosphoprotein</keyword>
<comment type="subcellular location">
    <subcellularLocation>
        <location evidence="1">Cytoplasm</location>
        <location evidence="1">Cytoskeleton</location>
        <location evidence="1">Microtubule organizing center</location>
        <location evidence="1">Centrosome</location>
    </subcellularLocation>
</comment>
<keyword evidence="5" id="KW-0206">Cytoskeleton</keyword>
<dbReference type="GO" id="GO:0005737">
    <property type="term" value="C:cytoplasm"/>
    <property type="evidence" value="ECO:0007669"/>
    <property type="project" value="UniProtKB-ARBA"/>
</dbReference>
<feature type="coiled-coil region" evidence="6">
    <location>
        <begin position="985"/>
        <end position="1121"/>
    </location>
</feature>
<feature type="non-terminal residue" evidence="9">
    <location>
        <position position="1"/>
    </location>
</feature>